<evidence type="ECO:0000256" key="1">
    <source>
        <dbReference type="SAM" id="Phobius"/>
    </source>
</evidence>
<organism evidence="2 3">
    <name type="scientific">Mycena sanguinolenta</name>
    <dbReference type="NCBI Taxonomy" id="230812"/>
    <lineage>
        <taxon>Eukaryota</taxon>
        <taxon>Fungi</taxon>
        <taxon>Dikarya</taxon>
        <taxon>Basidiomycota</taxon>
        <taxon>Agaricomycotina</taxon>
        <taxon>Agaricomycetes</taxon>
        <taxon>Agaricomycetidae</taxon>
        <taxon>Agaricales</taxon>
        <taxon>Marasmiineae</taxon>
        <taxon>Mycenaceae</taxon>
        <taxon>Mycena</taxon>
    </lineage>
</organism>
<name>A0A8H6Z593_9AGAR</name>
<keyword evidence="1" id="KW-1133">Transmembrane helix</keyword>
<protein>
    <submittedName>
        <fullName evidence="2">Uncharacterized protein</fullName>
    </submittedName>
</protein>
<sequence length="116" mass="13224">MQFGDVHSRQAYCGGHEQWRPIHGLGVHMSLCMFINMLARFRENRSLSPFLALYFVMGVGFIAGCLSVSFRFIMLRAYYSWFLHASDLLIVSLFLYGSLLPRFAMLVYAQGSPTVS</sequence>
<reference evidence="2" key="1">
    <citation type="submission" date="2020-05" db="EMBL/GenBank/DDBJ databases">
        <title>Mycena genomes resolve the evolution of fungal bioluminescence.</title>
        <authorList>
            <person name="Tsai I.J."/>
        </authorList>
    </citation>
    <scope>NUCLEOTIDE SEQUENCE</scope>
    <source>
        <strain evidence="2">160909Yilan</strain>
    </source>
</reference>
<gene>
    <name evidence="2" type="ORF">MSAN_00488500</name>
</gene>
<feature type="transmembrane region" description="Helical" evidence="1">
    <location>
        <begin position="22"/>
        <end position="39"/>
    </location>
</feature>
<evidence type="ECO:0000313" key="3">
    <source>
        <dbReference type="Proteomes" id="UP000623467"/>
    </source>
</evidence>
<proteinExistence type="predicted"/>
<keyword evidence="1" id="KW-0812">Transmembrane</keyword>
<accession>A0A8H6Z593</accession>
<dbReference type="AlphaFoldDB" id="A0A8H6Z593"/>
<dbReference type="Proteomes" id="UP000623467">
    <property type="component" value="Unassembled WGS sequence"/>
</dbReference>
<keyword evidence="3" id="KW-1185">Reference proteome</keyword>
<keyword evidence="1" id="KW-0472">Membrane</keyword>
<comment type="caution">
    <text evidence="2">The sequence shown here is derived from an EMBL/GenBank/DDBJ whole genome shotgun (WGS) entry which is preliminary data.</text>
</comment>
<feature type="transmembrane region" description="Helical" evidence="1">
    <location>
        <begin position="51"/>
        <end position="72"/>
    </location>
</feature>
<dbReference type="EMBL" id="JACAZH010000003">
    <property type="protein sequence ID" value="KAF7372825.1"/>
    <property type="molecule type" value="Genomic_DNA"/>
</dbReference>
<evidence type="ECO:0000313" key="2">
    <source>
        <dbReference type="EMBL" id="KAF7372825.1"/>
    </source>
</evidence>